<organism evidence="10 11">
    <name type="scientific">Zoarces viviparus</name>
    <name type="common">Viviparous eelpout</name>
    <name type="synonym">Blennius viviparus</name>
    <dbReference type="NCBI Taxonomy" id="48416"/>
    <lineage>
        <taxon>Eukaryota</taxon>
        <taxon>Metazoa</taxon>
        <taxon>Chordata</taxon>
        <taxon>Craniata</taxon>
        <taxon>Vertebrata</taxon>
        <taxon>Euteleostomi</taxon>
        <taxon>Actinopterygii</taxon>
        <taxon>Neopterygii</taxon>
        <taxon>Teleostei</taxon>
        <taxon>Neoteleostei</taxon>
        <taxon>Acanthomorphata</taxon>
        <taxon>Eupercaria</taxon>
        <taxon>Perciformes</taxon>
        <taxon>Cottioidei</taxon>
        <taxon>Zoarcales</taxon>
        <taxon>Zoarcidae</taxon>
        <taxon>Zoarcinae</taxon>
        <taxon>Zoarces</taxon>
    </lineage>
</organism>
<dbReference type="PANTHER" id="PTHR15722">
    <property type="entry name" value="IFT140/172-RELATED"/>
    <property type="match status" value="1"/>
</dbReference>
<keyword evidence="3" id="KW-0677">Repeat</keyword>
<keyword evidence="2" id="KW-0853">WD repeat</keyword>
<name>A0AAW1F7I9_ZOAVI</name>
<dbReference type="GO" id="GO:0005930">
    <property type="term" value="C:axoneme"/>
    <property type="evidence" value="ECO:0007669"/>
    <property type="project" value="TreeGrafter"/>
</dbReference>
<dbReference type="InterPro" id="IPR056168">
    <property type="entry name" value="TPR_IF140/IFT172/WDR19"/>
</dbReference>
<evidence type="ECO:0000259" key="8">
    <source>
        <dbReference type="Pfam" id="PF24760"/>
    </source>
</evidence>
<keyword evidence="4" id="KW-0969">Cilium</keyword>
<feature type="domain" description="IF140/IFT172/WDR19 TPR" evidence="9">
    <location>
        <begin position="1"/>
        <end position="465"/>
    </location>
</feature>
<dbReference type="InterPro" id="IPR056156">
    <property type="entry name" value="TPR_IF140_C"/>
</dbReference>
<dbReference type="FunFam" id="1.25.40.470:FF:000010">
    <property type="entry name" value="Intraflagellar transport 140 homolog (Chlamydomonas)"/>
    <property type="match status" value="1"/>
</dbReference>
<evidence type="ECO:0000256" key="2">
    <source>
        <dbReference type="ARBA" id="ARBA00022574"/>
    </source>
</evidence>
<dbReference type="Pfam" id="PF24760">
    <property type="entry name" value="TPR_IF140_C"/>
    <property type="match status" value="1"/>
</dbReference>
<evidence type="ECO:0000313" key="10">
    <source>
        <dbReference type="EMBL" id="KAK9530527.1"/>
    </source>
</evidence>
<dbReference type="GO" id="GO:0030991">
    <property type="term" value="C:intraciliary transport particle A"/>
    <property type="evidence" value="ECO:0007669"/>
    <property type="project" value="TreeGrafter"/>
</dbReference>
<sequence length="649" mass="74198">MARMCVKTRRLDVARVCLGNMGNARAARELRLVAKEPELEARVAMLAIQLDMLEDAEKLYKLCQRYDLLNNFYQAAGKWQQALETAESHDRIHLRTTYFNYARYLESMGDKTLAIVYYEKSGTHRAEVPRMLQDDISSLEIYVNKMKDKNIYKWWAQYLESQSDMDSALHFYECAQDFLSLVRVHCYMGNIQKASEIANDTGDRAASYHLARHYEGHDDIKQAVHFYTRAQAYNNAIRLCKETGLEDQLMNLALLSNAEDMMEAACYYEEKGTHMDRAVALYHKAGYVSKALELAFATQEFSALQAIAEDLNEHSDPALLARCSDFFITHSQYDKAVELLVAAKKYHEALELCVTQSLTITEELAERIVVTDSKDLSEEARKELLERIADCCLSQGNYHLAAKIYTQAGNKLKAMRALLKSGDTEKIVFYTKVARQKELFVMAANYLQSLDWRKNPEILKTIIGFYTKGKAPDLLAGFYEACAQVEIDDYQNYEKALDALTEAFKCLSKSKDSSTGQQKVRLAALQHRVTLIKKFVHARQVYTEDAAEAVRLCESLLEEPELDPAVRIGDAFGFLVEHHCQQGNFKEAYRKLEELQKLLPSQNVRYYINQASLEALEKEMGVPMKRGDSRHSVKEEDEVEEDLPVSKSP</sequence>
<proteinExistence type="predicted"/>
<dbReference type="Proteomes" id="UP001488805">
    <property type="component" value="Unassembled WGS sequence"/>
</dbReference>
<comment type="subcellular location">
    <subcellularLocation>
        <location evidence="1">Cell projection</location>
        <location evidence="1">Cilium</location>
    </subcellularLocation>
</comment>
<feature type="region of interest" description="Disordered" evidence="7">
    <location>
        <begin position="619"/>
        <end position="649"/>
    </location>
</feature>
<evidence type="ECO:0000256" key="7">
    <source>
        <dbReference type="SAM" id="MobiDB-lite"/>
    </source>
</evidence>
<reference evidence="10 11" key="1">
    <citation type="journal article" date="2024" name="Genome Biol. Evol.">
        <title>Chromosome-level genome assembly of the viviparous eelpout Zoarces viviparus.</title>
        <authorList>
            <person name="Fuhrmann N."/>
            <person name="Brasseur M.V."/>
            <person name="Bakowski C.E."/>
            <person name="Podsiadlowski L."/>
            <person name="Prost S."/>
            <person name="Krehenwinkel H."/>
            <person name="Mayer C."/>
        </authorList>
    </citation>
    <scope>NUCLEOTIDE SEQUENCE [LARGE SCALE GENOMIC DNA]</scope>
    <source>
        <strain evidence="10">NO-MEL_2022_Ind0_liver</strain>
    </source>
</reference>
<dbReference type="AlphaFoldDB" id="A0AAW1F7I9"/>
<keyword evidence="6" id="KW-0175">Coiled coil</keyword>
<evidence type="ECO:0000256" key="1">
    <source>
        <dbReference type="ARBA" id="ARBA00004138"/>
    </source>
</evidence>
<evidence type="ECO:0000256" key="5">
    <source>
        <dbReference type="ARBA" id="ARBA00023273"/>
    </source>
</evidence>
<dbReference type="SUPFAM" id="SSF48452">
    <property type="entry name" value="TPR-like"/>
    <property type="match status" value="1"/>
</dbReference>
<feature type="domain" description="IF140 C-terminal TPR" evidence="8">
    <location>
        <begin position="473"/>
        <end position="596"/>
    </location>
</feature>
<dbReference type="PANTHER" id="PTHR15722:SF7">
    <property type="entry name" value="INTRAFLAGELLAR TRANSPORT PROTEIN 140 HOMOLOG"/>
    <property type="match status" value="1"/>
</dbReference>
<accession>A0AAW1F7I9</accession>
<feature type="coiled-coil region" evidence="6">
    <location>
        <begin position="483"/>
        <end position="510"/>
    </location>
</feature>
<feature type="compositionally biased region" description="Basic and acidic residues" evidence="7">
    <location>
        <begin position="619"/>
        <end position="634"/>
    </location>
</feature>
<evidence type="ECO:0000256" key="6">
    <source>
        <dbReference type="SAM" id="Coils"/>
    </source>
</evidence>
<evidence type="ECO:0000259" key="9">
    <source>
        <dbReference type="Pfam" id="PF24762"/>
    </source>
</evidence>
<evidence type="ECO:0000256" key="3">
    <source>
        <dbReference type="ARBA" id="ARBA00022737"/>
    </source>
</evidence>
<keyword evidence="5" id="KW-0966">Cell projection</keyword>
<dbReference type="Pfam" id="PF24762">
    <property type="entry name" value="TPR_IF140-IFT172"/>
    <property type="match status" value="1"/>
</dbReference>
<dbReference type="InterPro" id="IPR011990">
    <property type="entry name" value="TPR-like_helical_dom_sf"/>
</dbReference>
<evidence type="ECO:0000313" key="11">
    <source>
        <dbReference type="Proteomes" id="UP001488805"/>
    </source>
</evidence>
<dbReference type="GO" id="GO:0036064">
    <property type="term" value="C:ciliary basal body"/>
    <property type="evidence" value="ECO:0007669"/>
    <property type="project" value="TreeGrafter"/>
</dbReference>
<protein>
    <submittedName>
        <fullName evidence="10">Uncharacterized protein</fullName>
    </submittedName>
</protein>
<evidence type="ECO:0000256" key="4">
    <source>
        <dbReference type="ARBA" id="ARBA00023069"/>
    </source>
</evidence>
<dbReference type="EMBL" id="JBCEZU010000100">
    <property type="protein sequence ID" value="KAK9530527.1"/>
    <property type="molecule type" value="Genomic_DNA"/>
</dbReference>
<dbReference type="Gene3D" id="1.25.40.470">
    <property type="match status" value="2"/>
</dbReference>
<gene>
    <name evidence="10" type="ORF">VZT92_012023</name>
</gene>
<keyword evidence="11" id="KW-1185">Reference proteome</keyword>
<comment type="caution">
    <text evidence="10">The sequence shown here is derived from an EMBL/GenBank/DDBJ whole genome shotgun (WGS) entry which is preliminary data.</text>
</comment>
<dbReference type="GO" id="GO:0035721">
    <property type="term" value="P:intraciliary retrograde transport"/>
    <property type="evidence" value="ECO:0007669"/>
    <property type="project" value="TreeGrafter"/>
</dbReference>